<keyword evidence="2" id="KW-1185">Reference proteome</keyword>
<evidence type="ECO:0000313" key="2">
    <source>
        <dbReference type="Proteomes" id="UP000796880"/>
    </source>
</evidence>
<dbReference type="EMBL" id="VOIH02000011">
    <property type="protein sequence ID" value="KAF3434052.1"/>
    <property type="molecule type" value="Genomic_DNA"/>
</dbReference>
<name>A0A8K0GLX0_9ROSA</name>
<accession>A0A8K0GLX0</accession>
<protein>
    <submittedName>
        <fullName evidence="1">Uncharacterized protein</fullName>
    </submittedName>
</protein>
<dbReference type="Proteomes" id="UP000796880">
    <property type="component" value="Unassembled WGS sequence"/>
</dbReference>
<comment type="caution">
    <text evidence="1">The sequence shown here is derived from an EMBL/GenBank/DDBJ whole genome shotgun (WGS) entry which is preliminary data.</text>
</comment>
<organism evidence="1 2">
    <name type="scientific">Rhamnella rubrinervis</name>
    <dbReference type="NCBI Taxonomy" id="2594499"/>
    <lineage>
        <taxon>Eukaryota</taxon>
        <taxon>Viridiplantae</taxon>
        <taxon>Streptophyta</taxon>
        <taxon>Embryophyta</taxon>
        <taxon>Tracheophyta</taxon>
        <taxon>Spermatophyta</taxon>
        <taxon>Magnoliopsida</taxon>
        <taxon>eudicotyledons</taxon>
        <taxon>Gunneridae</taxon>
        <taxon>Pentapetalae</taxon>
        <taxon>rosids</taxon>
        <taxon>fabids</taxon>
        <taxon>Rosales</taxon>
        <taxon>Rhamnaceae</taxon>
        <taxon>rhamnoid group</taxon>
        <taxon>Rhamneae</taxon>
        <taxon>Rhamnella</taxon>
    </lineage>
</organism>
<reference evidence="1" key="1">
    <citation type="submission" date="2020-03" db="EMBL/GenBank/DDBJ databases">
        <title>A high-quality chromosome-level genome assembly of a woody plant with both climbing and erect habits, Rhamnella rubrinervis.</title>
        <authorList>
            <person name="Lu Z."/>
            <person name="Yang Y."/>
            <person name="Zhu X."/>
            <person name="Sun Y."/>
        </authorList>
    </citation>
    <scope>NUCLEOTIDE SEQUENCE</scope>
    <source>
        <strain evidence="1">BYM</strain>
        <tissue evidence="1">Leaf</tissue>
    </source>
</reference>
<sequence>MKFRKRTAIRLFEPVIRVVINDSCSEVDSSSSDFRIMVAALKVDPSATWVAMDQPSGTWVGMNEPLTVANLVQVLIALSVVSSFSLI</sequence>
<dbReference type="AlphaFoldDB" id="A0A8K0GLX0"/>
<evidence type="ECO:0000313" key="1">
    <source>
        <dbReference type="EMBL" id="KAF3434052.1"/>
    </source>
</evidence>
<gene>
    <name evidence="1" type="ORF">FNV43_RR25155</name>
</gene>
<proteinExistence type="predicted"/>